<dbReference type="Gene3D" id="2.60.15.10">
    <property type="entry name" value="F0F1 ATP synthase delta/epsilon subunit, N-terminal"/>
    <property type="match status" value="1"/>
</dbReference>
<keyword evidence="4 9" id="KW-0813">Transport</keyword>
<dbReference type="AlphaFoldDB" id="A0AAE3QSW4"/>
<keyword evidence="8 9" id="KW-0066">ATP synthesis</keyword>
<organism evidence="11 12">
    <name type="scientific">Xanthocytophaga flava</name>
    <dbReference type="NCBI Taxonomy" id="3048013"/>
    <lineage>
        <taxon>Bacteria</taxon>
        <taxon>Pseudomonadati</taxon>
        <taxon>Bacteroidota</taxon>
        <taxon>Cytophagia</taxon>
        <taxon>Cytophagales</taxon>
        <taxon>Rhodocytophagaceae</taxon>
        <taxon>Xanthocytophaga</taxon>
    </lineage>
</organism>
<dbReference type="GO" id="GO:0045259">
    <property type="term" value="C:proton-transporting ATP synthase complex"/>
    <property type="evidence" value="ECO:0007669"/>
    <property type="project" value="UniProtKB-KW"/>
</dbReference>
<protein>
    <submittedName>
        <fullName evidence="11">ATP synthase F1 subunit epsilon</fullName>
    </submittedName>
</protein>
<evidence type="ECO:0000256" key="9">
    <source>
        <dbReference type="RuleBase" id="RU003656"/>
    </source>
</evidence>
<comment type="similarity">
    <text evidence="3 9">Belongs to the ATPase epsilon chain family.</text>
</comment>
<evidence type="ECO:0000256" key="7">
    <source>
        <dbReference type="ARBA" id="ARBA00023196"/>
    </source>
</evidence>
<dbReference type="RefSeq" id="WP_313980715.1">
    <property type="nucleotide sequence ID" value="NZ_JASJOS010000006.1"/>
</dbReference>
<evidence type="ECO:0000256" key="2">
    <source>
        <dbReference type="ARBA" id="ARBA00004184"/>
    </source>
</evidence>
<dbReference type="Proteomes" id="UP001241110">
    <property type="component" value="Unassembled WGS sequence"/>
</dbReference>
<evidence type="ECO:0000313" key="11">
    <source>
        <dbReference type="EMBL" id="MDJ1482078.1"/>
    </source>
</evidence>
<name>A0AAE3QSW4_9BACT</name>
<dbReference type="SUPFAM" id="SSF51344">
    <property type="entry name" value="Epsilon subunit of F1F0-ATP synthase N-terminal domain"/>
    <property type="match status" value="1"/>
</dbReference>
<dbReference type="CDD" id="cd12152">
    <property type="entry name" value="F1-ATPase_delta"/>
    <property type="match status" value="1"/>
</dbReference>
<evidence type="ECO:0000256" key="4">
    <source>
        <dbReference type="ARBA" id="ARBA00022448"/>
    </source>
</evidence>
<comment type="subcellular location">
    <subcellularLocation>
        <location evidence="2">Endomembrane system</location>
        <topology evidence="2">Peripheral membrane protein</topology>
    </subcellularLocation>
</comment>
<evidence type="ECO:0000256" key="5">
    <source>
        <dbReference type="ARBA" id="ARBA00023065"/>
    </source>
</evidence>
<comment type="caution">
    <text evidence="11">The sequence shown here is derived from an EMBL/GenBank/DDBJ whole genome shotgun (WGS) entry which is preliminary data.</text>
</comment>
<proteinExistence type="inferred from homology"/>
<keyword evidence="7 9" id="KW-0139">CF(1)</keyword>
<dbReference type="Pfam" id="PF02823">
    <property type="entry name" value="ATP-synt_DE_N"/>
    <property type="match status" value="1"/>
</dbReference>
<dbReference type="InterPro" id="IPR020546">
    <property type="entry name" value="ATP_synth_F1_dsu/esu_N"/>
</dbReference>
<reference evidence="11" key="1">
    <citation type="submission" date="2023-05" db="EMBL/GenBank/DDBJ databases">
        <authorList>
            <person name="Zhang X."/>
        </authorList>
    </citation>
    <scope>NUCLEOTIDE SEQUENCE</scope>
    <source>
        <strain evidence="11">YF14B1</strain>
    </source>
</reference>
<dbReference type="PANTHER" id="PTHR13822">
    <property type="entry name" value="ATP SYNTHASE DELTA/EPSILON CHAIN"/>
    <property type="match status" value="1"/>
</dbReference>
<sequence length="82" mass="8961">MQIDIITPDHTVFSGDVVSATFPGTKGSFQVLNNHAPLISTLERGQIKIRTNQDEKSWEVDGGVVEVLNNKITVLAEAILDK</sequence>
<feature type="domain" description="ATP synthase F1 complex delta/epsilon subunit N-terminal" evidence="10">
    <location>
        <begin position="1"/>
        <end position="78"/>
    </location>
</feature>
<evidence type="ECO:0000313" key="12">
    <source>
        <dbReference type="Proteomes" id="UP001241110"/>
    </source>
</evidence>
<keyword evidence="6" id="KW-0472">Membrane</keyword>
<dbReference type="GO" id="GO:0046933">
    <property type="term" value="F:proton-transporting ATP synthase activity, rotational mechanism"/>
    <property type="evidence" value="ECO:0007669"/>
    <property type="project" value="InterPro"/>
</dbReference>
<keyword evidence="5 9" id="KW-0406">Ion transport</keyword>
<dbReference type="InterPro" id="IPR036771">
    <property type="entry name" value="ATPsynth_dsu/esu_N"/>
</dbReference>
<comment type="function">
    <text evidence="1">Produces ATP from ADP in the presence of a proton gradient across the membrane.</text>
</comment>
<evidence type="ECO:0000256" key="3">
    <source>
        <dbReference type="ARBA" id="ARBA00005712"/>
    </source>
</evidence>
<accession>A0AAE3QSW4</accession>
<comment type="subunit">
    <text evidence="9">F-type ATPases have 2 components, CF(1) - the catalytic core - and CF(0) - the membrane proton channel. CF(1) has five subunits: alpha(3), beta(3), gamma(1), delta(1), epsilon(1). CF(0) has three main subunits: a, b and c.</text>
</comment>
<evidence type="ECO:0000256" key="8">
    <source>
        <dbReference type="ARBA" id="ARBA00023310"/>
    </source>
</evidence>
<evidence type="ECO:0000256" key="6">
    <source>
        <dbReference type="ARBA" id="ARBA00023136"/>
    </source>
</evidence>
<dbReference type="InterPro" id="IPR001469">
    <property type="entry name" value="ATP_synth_F1_dsu/esu"/>
</dbReference>
<evidence type="ECO:0000259" key="10">
    <source>
        <dbReference type="Pfam" id="PF02823"/>
    </source>
</evidence>
<dbReference type="NCBIfam" id="TIGR01216">
    <property type="entry name" value="ATP_synt_epsi"/>
    <property type="match status" value="1"/>
</dbReference>
<dbReference type="PANTHER" id="PTHR13822:SF10">
    <property type="entry name" value="ATP SYNTHASE EPSILON CHAIN, CHLOROPLASTIC"/>
    <property type="match status" value="1"/>
</dbReference>
<dbReference type="GO" id="GO:0012505">
    <property type="term" value="C:endomembrane system"/>
    <property type="evidence" value="ECO:0007669"/>
    <property type="project" value="UniProtKB-SubCell"/>
</dbReference>
<dbReference type="EMBL" id="JASJOS010000006">
    <property type="protein sequence ID" value="MDJ1482078.1"/>
    <property type="molecule type" value="Genomic_DNA"/>
</dbReference>
<evidence type="ECO:0000256" key="1">
    <source>
        <dbReference type="ARBA" id="ARBA00003543"/>
    </source>
</evidence>
<gene>
    <name evidence="11" type="primary">atpC</name>
    <name evidence="11" type="ORF">QNI16_16365</name>
</gene>